<reference evidence="2" key="1">
    <citation type="submission" date="2020-09" db="EMBL/GenBank/DDBJ databases">
        <title>Genome seq and assembly of Tianweitania sp.</title>
        <authorList>
            <person name="Chhetri G."/>
        </authorList>
    </citation>
    <scope>NUCLEOTIDE SEQUENCE</scope>
    <source>
        <strain evidence="2">Rool2</strain>
    </source>
</reference>
<accession>A0A8J6Q198</accession>
<protein>
    <submittedName>
        <fullName evidence="2">Uncharacterized protein</fullName>
    </submittedName>
</protein>
<evidence type="ECO:0000313" key="2">
    <source>
        <dbReference type="EMBL" id="MBD0414500.1"/>
    </source>
</evidence>
<name>A0A8J6Q198_9HYPH</name>
<dbReference type="AlphaFoldDB" id="A0A8J6Q198"/>
<feature type="transmembrane region" description="Helical" evidence="1">
    <location>
        <begin position="78"/>
        <end position="100"/>
    </location>
</feature>
<sequence length="110" mass="12438">MEFISIIFEYIYNTSLAGFLFAAIYLFSMYFAWKVWIEGINAGAAEDVKIHLTNQQRHSGNTNYARGIRNFRGAIPRAIKIALILIGLQLVLVLLPGSFAKIYPLREILG</sequence>
<keyword evidence="1" id="KW-0812">Transmembrane</keyword>
<comment type="caution">
    <text evidence="2">The sequence shown here is derived from an EMBL/GenBank/DDBJ whole genome shotgun (WGS) entry which is preliminary data.</text>
</comment>
<keyword evidence="1" id="KW-0472">Membrane</keyword>
<evidence type="ECO:0000256" key="1">
    <source>
        <dbReference type="SAM" id="Phobius"/>
    </source>
</evidence>
<dbReference type="EMBL" id="JACVVX010000002">
    <property type="protein sequence ID" value="MBD0414500.1"/>
    <property type="molecule type" value="Genomic_DNA"/>
</dbReference>
<proteinExistence type="predicted"/>
<dbReference type="Proteomes" id="UP000643405">
    <property type="component" value="Unassembled WGS sequence"/>
</dbReference>
<keyword evidence="3" id="KW-1185">Reference proteome</keyword>
<feature type="transmembrane region" description="Helical" evidence="1">
    <location>
        <begin position="12"/>
        <end position="33"/>
    </location>
</feature>
<keyword evidence="1" id="KW-1133">Transmembrane helix</keyword>
<organism evidence="2 3">
    <name type="scientific">Oryzicola mucosus</name>
    <dbReference type="NCBI Taxonomy" id="2767425"/>
    <lineage>
        <taxon>Bacteria</taxon>
        <taxon>Pseudomonadati</taxon>
        <taxon>Pseudomonadota</taxon>
        <taxon>Alphaproteobacteria</taxon>
        <taxon>Hyphomicrobiales</taxon>
        <taxon>Phyllobacteriaceae</taxon>
        <taxon>Oryzicola</taxon>
    </lineage>
</organism>
<gene>
    <name evidence="2" type="ORF">ICI42_07530</name>
</gene>
<dbReference type="RefSeq" id="WP_188163940.1">
    <property type="nucleotide sequence ID" value="NZ_JACVVX010000002.1"/>
</dbReference>
<evidence type="ECO:0000313" key="3">
    <source>
        <dbReference type="Proteomes" id="UP000643405"/>
    </source>
</evidence>